<evidence type="ECO:0000256" key="6">
    <source>
        <dbReference type="ARBA" id="ARBA00022833"/>
    </source>
</evidence>
<keyword evidence="2" id="KW-0533">Nickel</keyword>
<evidence type="ECO:0000256" key="9">
    <source>
        <dbReference type="SAM" id="MobiDB-lite"/>
    </source>
</evidence>
<name>A0A3G3IP71_9GAMM</name>
<keyword evidence="3" id="KW-0479">Metal-binding</keyword>
<evidence type="ECO:0000313" key="11">
    <source>
        <dbReference type="EMBL" id="AYQ57676.1"/>
    </source>
</evidence>
<dbReference type="GO" id="GO:0003924">
    <property type="term" value="F:GTPase activity"/>
    <property type="evidence" value="ECO:0007669"/>
    <property type="project" value="InterPro"/>
</dbReference>
<dbReference type="GO" id="GO:0008270">
    <property type="term" value="F:zinc ion binding"/>
    <property type="evidence" value="ECO:0007669"/>
    <property type="project" value="TreeGrafter"/>
</dbReference>
<feature type="region of interest" description="Disordered" evidence="9">
    <location>
        <begin position="13"/>
        <end position="55"/>
    </location>
</feature>
<dbReference type="NCBIfam" id="TIGR00073">
    <property type="entry name" value="hypB"/>
    <property type="match status" value="1"/>
</dbReference>
<organism evidence="11 12">
    <name type="scientific">Bathymodiolus thermophilus thioautotrophic gill symbiont</name>
    <dbReference type="NCBI Taxonomy" id="2360"/>
    <lineage>
        <taxon>Bacteria</taxon>
        <taxon>Pseudomonadati</taxon>
        <taxon>Pseudomonadota</taxon>
        <taxon>Gammaproteobacteria</taxon>
        <taxon>sulfur-oxidizing symbionts</taxon>
    </lineage>
</organism>
<dbReference type="PANTHER" id="PTHR30134:SF2">
    <property type="entry name" value="HYDROGENASE MATURATION FACTOR HYPB"/>
    <property type="match status" value="1"/>
</dbReference>
<dbReference type="CDD" id="cd05390">
    <property type="entry name" value="HypB"/>
    <property type="match status" value="1"/>
</dbReference>
<evidence type="ECO:0000256" key="2">
    <source>
        <dbReference type="ARBA" id="ARBA00022596"/>
    </source>
</evidence>
<evidence type="ECO:0000256" key="5">
    <source>
        <dbReference type="ARBA" id="ARBA00022801"/>
    </source>
</evidence>
<evidence type="ECO:0000256" key="1">
    <source>
        <dbReference type="ARBA" id="ARBA00006211"/>
    </source>
</evidence>
<feature type="compositionally biased region" description="Basic and acidic residues" evidence="9">
    <location>
        <begin position="18"/>
        <end position="44"/>
    </location>
</feature>
<dbReference type="RefSeq" id="WP_122952088.1">
    <property type="nucleotide sequence ID" value="NZ_CP024634.1"/>
</dbReference>
<evidence type="ECO:0000313" key="12">
    <source>
        <dbReference type="Proteomes" id="UP000278334"/>
    </source>
</evidence>
<evidence type="ECO:0000259" key="10">
    <source>
        <dbReference type="Pfam" id="PF02492"/>
    </source>
</evidence>
<dbReference type="Gene3D" id="3.40.50.300">
    <property type="entry name" value="P-loop containing nucleotide triphosphate hydrolases"/>
    <property type="match status" value="1"/>
</dbReference>
<keyword evidence="5" id="KW-0378">Hydrolase</keyword>
<dbReference type="InterPro" id="IPR003495">
    <property type="entry name" value="CobW/HypB/UreG_nucleotide-bd"/>
</dbReference>
<keyword evidence="6" id="KW-0862">Zinc</keyword>
<comment type="similarity">
    <text evidence="1">Belongs to the SIMIBI class G3E GTPase family. HypB/HupM subfamily.</text>
</comment>
<keyword evidence="4" id="KW-0547">Nucleotide-binding</keyword>
<dbReference type="SUPFAM" id="SSF52540">
    <property type="entry name" value="P-loop containing nucleoside triphosphate hydrolases"/>
    <property type="match status" value="1"/>
</dbReference>
<evidence type="ECO:0000256" key="7">
    <source>
        <dbReference type="ARBA" id="ARBA00023134"/>
    </source>
</evidence>
<proteinExistence type="inferred from homology"/>
<dbReference type="InterPro" id="IPR027417">
    <property type="entry name" value="P-loop_NTPase"/>
</dbReference>
<dbReference type="InterPro" id="IPR004392">
    <property type="entry name" value="Hyd_mat_HypB"/>
</dbReference>
<keyword evidence="7" id="KW-0342">GTP-binding</keyword>
<dbReference type="AlphaFoldDB" id="A0A3G3IP71"/>
<reference evidence="11 12" key="1">
    <citation type="submission" date="2017-11" db="EMBL/GenBank/DDBJ databases">
        <title>Genome sequence of the bacterial symbiont EPR9N from a vent mussel Bathymodiolus thermophilus.</title>
        <authorList>
            <person name="Won Y.-J."/>
        </authorList>
    </citation>
    <scope>NUCLEOTIDE SEQUENCE [LARGE SCALE GENOMIC DNA]</scope>
    <source>
        <strain evidence="11 12">EPR9N</strain>
    </source>
</reference>
<dbReference type="GO" id="GO:0051604">
    <property type="term" value="P:protein maturation"/>
    <property type="evidence" value="ECO:0007669"/>
    <property type="project" value="InterPro"/>
</dbReference>
<dbReference type="PANTHER" id="PTHR30134">
    <property type="entry name" value="HYDROGENASE PROTEIN ASSEMBLY PROTEIN, NICKEL CHAPERONE"/>
    <property type="match status" value="1"/>
</dbReference>
<dbReference type="KEGG" id="bthg:MS2017_2018"/>
<gene>
    <name evidence="11" type="ORF">MS2017_2018</name>
</gene>
<feature type="domain" description="CobW/HypB/UreG nucleotide-binding" evidence="10">
    <location>
        <begin position="97"/>
        <end position="256"/>
    </location>
</feature>
<dbReference type="NCBIfam" id="NF007775">
    <property type="entry name" value="PRK10463.1"/>
    <property type="match status" value="1"/>
</dbReference>
<sequence length="285" mass="31547">MCTVCGCGETQHNHNHGHSHDHSHDHDHDHPHDQSHDHDHDHSHDHHHYGTGSAGLHIAGMSQERIVQVELDILSKNNGYANNNRTYFLEKGILALNLVSSPGSGKTSLLETSLLALKQEFSLKVIEGDQQTTHDADRINKTGVQAVQVNTGKGCHLDANMVGNAFEALNLEQDSLLFIENVGNLVCPAAFDLGEYCKVAILSVTEGEDKPLKYPDMFAAADIMLLNKIDLLPHLNFDVDKCIRFARQVNPKIQVLQVSATSGEGMDRWYQWLKAQMASVKALKV</sequence>
<dbReference type="EMBL" id="CP024634">
    <property type="protein sequence ID" value="AYQ57676.1"/>
    <property type="molecule type" value="Genomic_DNA"/>
</dbReference>
<accession>A0A3G3IP71</accession>
<evidence type="ECO:0000256" key="4">
    <source>
        <dbReference type="ARBA" id="ARBA00022741"/>
    </source>
</evidence>
<protein>
    <recommendedName>
        <fullName evidence="8">Hydrogenase maturation factor HypB</fullName>
    </recommendedName>
</protein>
<dbReference type="Proteomes" id="UP000278334">
    <property type="component" value="Chromosome"/>
</dbReference>
<dbReference type="GO" id="GO:0016151">
    <property type="term" value="F:nickel cation binding"/>
    <property type="evidence" value="ECO:0007669"/>
    <property type="project" value="InterPro"/>
</dbReference>
<evidence type="ECO:0000256" key="8">
    <source>
        <dbReference type="ARBA" id="ARBA00035238"/>
    </source>
</evidence>
<evidence type="ECO:0000256" key="3">
    <source>
        <dbReference type="ARBA" id="ARBA00022723"/>
    </source>
</evidence>
<dbReference type="Pfam" id="PF02492">
    <property type="entry name" value="cobW"/>
    <property type="match status" value="1"/>
</dbReference>
<dbReference type="GO" id="GO:0005525">
    <property type="term" value="F:GTP binding"/>
    <property type="evidence" value="ECO:0007669"/>
    <property type="project" value="UniProtKB-KW"/>
</dbReference>